<evidence type="ECO:0000259" key="3">
    <source>
        <dbReference type="PROSITE" id="PS51294"/>
    </source>
</evidence>
<dbReference type="CDD" id="cd00167">
    <property type="entry name" value="SANT"/>
    <property type="match status" value="2"/>
</dbReference>
<name>A0A1J4J4T8_9EUKA</name>
<evidence type="ECO:0000259" key="2">
    <source>
        <dbReference type="PROSITE" id="PS50090"/>
    </source>
</evidence>
<dbReference type="RefSeq" id="XP_068347475.1">
    <property type="nucleotide sequence ID" value="XM_068495896.1"/>
</dbReference>
<dbReference type="Gene3D" id="1.10.10.60">
    <property type="entry name" value="Homeodomain-like"/>
    <property type="match status" value="2"/>
</dbReference>
<dbReference type="GeneID" id="94830600"/>
<dbReference type="Pfam" id="PF00249">
    <property type="entry name" value="Myb_DNA-binding"/>
    <property type="match status" value="2"/>
</dbReference>
<dbReference type="InterPro" id="IPR001005">
    <property type="entry name" value="SANT/Myb"/>
</dbReference>
<feature type="domain" description="HTH myb-type" evidence="3">
    <location>
        <begin position="97"/>
        <end position="145"/>
    </location>
</feature>
<dbReference type="PANTHER" id="PTHR45614:SF253">
    <property type="entry name" value="CHROMOSOME UNDETERMINED SCAFFOLD_38, WHOLE GENOME SHOTGUN SEQUENCE"/>
    <property type="match status" value="1"/>
</dbReference>
<feature type="region of interest" description="Disordered" evidence="1">
    <location>
        <begin position="143"/>
        <end position="198"/>
    </location>
</feature>
<dbReference type="SUPFAM" id="SSF46689">
    <property type="entry name" value="Homeodomain-like"/>
    <property type="match status" value="1"/>
</dbReference>
<feature type="compositionally biased region" description="Polar residues" evidence="1">
    <location>
        <begin position="147"/>
        <end position="161"/>
    </location>
</feature>
<evidence type="ECO:0000313" key="4">
    <source>
        <dbReference type="EMBL" id="OHS94338.1"/>
    </source>
</evidence>
<dbReference type="InterPro" id="IPR009057">
    <property type="entry name" value="Homeodomain-like_sf"/>
</dbReference>
<reference evidence="4" key="1">
    <citation type="submission" date="2016-10" db="EMBL/GenBank/DDBJ databases">
        <authorList>
            <person name="Benchimol M."/>
            <person name="Almeida L.G."/>
            <person name="Vasconcelos A.T."/>
            <person name="Perreira-Neves A."/>
            <person name="Rosa I.A."/>
            <person name="Tasca T."/>
            <person name="Bogo M.R."/>
            <person name="de Souza W."/>
        </authorList>
    </citation>
    <scope>NUCLEOTIDE SEQUENCE [LARGE SCALE GENOMIC DNA]</scope>
    <source>
        <strain evidence="4">K</strain>
    </source>
</reference>
<dbReference type="PROSITE" id="PS51294">
    <property type="entry name" value="HTH_MYB"/>
    <property type="match status" value="2"/>
</dbReference>
<dbReference type="SMART" id="SM00717">
    <property type="entry name" value="SANT"/>
    <property type="match status" value="2"/>
</dbReference>
<gene>
    <name evidence="4" type="ORF">TRFO_11196</name>
</gene>
<feature type="compositionally biased region" description="Polar residues" evidence="1">
    <location>
        <begin position="180"/>
        <end position="198"/>
    </location>
</feature>
<dbReference type="OrthoDB" id="608866at2759"/>
<dbReference type="Proteomes" id="UP000179807">
    <property type="component" value="Unassembled WGS sequence"/>
</dbReference>
<feature type="domain" description="HTH myb-type" evidence="3">
    <location>
        <begin position="39"/>
        <end position="94"/>
    </location>
</feature>
<evidence type="ECO:0000313" key="5">
    <source>
        <dbReference type="Proteomes" id="UP000179807"/>
    </source>
</evidence>
<accession>A0A1J4J4T8</accession>
<dbReference type="GO" id="GO:0005634">
    <property type="term" value="C:nucleus"/>
    <property type="evidence" value="ECO:0007669"/>
    <property type="project" value="TreeGrafter"/>
</dbReference>
<evidence type="ECO:0000256" key="1">
    <source>
        <dbReference type="SAM" id="MobiDB-lite"/>
    </source>
</evidence>
<dbReference type="InterPro" id="IPR050560">
    <property type="entry name" value="MYB_TF"/>
</dbReference>
<comment type="caution">
    <text evidence="4">The sequence shown here is derived from an EMBL/GenBank/DDBJ whole genome shotgun (WGS) entry which is preliminary data.</text>
</comment>
<feature type="compositionally biased region" description="Low complexity" evidence="1">
    <location>
        <begin position="162"/>
        <end position="179"/>
    </location>
</feature>
<dbReference type="PANTHER" id="PTHR45614">
    <property type="entry name" value="MYB PROTEIN-RELATED"/>
    <property type="match status" value="1"/>
</dbReference>
<dbReference type="GO" id="GO:0000978">
    <property type="term" value="F:RNA polymerase II cis-regulatory region sequence-specific DNA binding"/>
    <property type="evidence" value="ECO:0007669"/>
    <property type="project" value="TreeGrafter"/>
</dbReference>
<sequence>MNDMISKFIRFCSFFTMQPQPSTQFIPVYFQGNTTSNIAPKMSRSKFTPQEDATLKKLVNELGCTKWSEIASKLLNRTGRQCRERWKNYLAPGIENGPWTIEEDSILIQKVGEFGTIWSKIVKFFPGRTDVNLKNRWVTLKNKGVHHTSNQPKIHQTQSKVSNQNNISQQPQTSPQQSQMGFVNSNKQNNQANSIHPTPILSNQINYRLFPPNPQISLVEQQVQPNIPSQILPQIQPVQPQILIHSQGQIRPQGQIQPQDQIMQPQFNSILSNQILLPKPEILPQLNLISSSQQYVIPPLIPKLKSSLQSQSKPVLPSIQQLQNSQNTENKYNFENTQQVSQNVILQNLPQNNCQNSQEKSGIPEKGENIDKKVSYCDCPVLPPSIILSQPPGLLRRERRGIIEMPIFVAMPLDPRS</sequence>
<dbReference type="AlphaFoldDB" id="A0A1J4J4T8"/>
<dbReference type="GO" id="GO:0000981">
    <property type="term" value="F:DNA-binding transcription factor activity, RNA polymerase II-specific"/>
    <property type="evidence" value="ECO:0007669"/>
    <property type="project" value="TreeGrafter"/>
</dbReference>
<evidence type="ECO:0008006" key="6">
    <source>
        <dbReference type="Google" id="ProtNLM"/>
    </source>
</evidence>
<dbReference type="InterPro" id="IPR017930">
    <property type="entry name" value="Myb_dom"/>
</dbReference>
<keyword evidence="5" id="KW-1185">Reference proteome</keyword>
<dbReference type="VEuPathDB" id="TrichDB:TRFO_11196"/>
<feature type="domain" description="Myb-like" evidence="2">
    <location>
        <begin position="91"/>
        <end position="141"/>
    </location>
</feature>
<organism evidence="4 5">
    <name type="scientific">Tritrichomonas foetus</name>
    <dbReference type="NCBI Taxonomy" id="1144522"/>
    <lineage>
        <taxon>Eukaryota</taxon>
        <taxon>Metamonada</taxon>
        <taxon>Parabasalia</taxon>
        <taxon>Tritrichomonadida</taxon>
        <taxon>Tritrichomonadidae</taxon>
        <taxon>Tritrichomonas</taxon>
    </lineage>
</organism>
<protein>
    <recommendedName>
        <fullName evidence="6">Myb-like DNA-binding domain containing protein</fullName>
    </recommendedName>
</protein>
<dbReference type="EMBL" id="MLAK01001326">
    <property type="protein sequence ID" value="OHS94338.1"/>
    <property type="molecule type" value="Genomic_DNA"/>
</dbReference>
<feature type="domain" description="Myb-like" evidence="2">
    <location>
        <begin position="39"/>
        <end position="90"/>
    </location>
</feature>
<proteinExistence type="predicted"/>
<dbReference type="PROSITE" id="PS50090">
    <property type="entry name" value="MYB_LIKE"/>
    <property type="match status" value="2"/>
</dbReference>